<keyword evidence="2" id="KW-0808">Transferase</keyword>
<name>A0A6N7LXX9_9GAMM</name>
<feature type="domain" description="N-acetyltransferase" evidence="1">
    <location>
        <begin position="9"/>
        <end position="168"/>
    </location>
</feature>
<dbReference type="AlphaFoldDB" id="A0A6N7LXX9"/>
<dbReference type="Proteomes" id="UP000469421">
    <property type="component" value="Unassembled WGS sequence"/>
</dbReference>
<dbReference type="InterPro" id="IPR051531">
    <property type="entry name" value="N-acetyltransferase"/>
</dbReference>
<keyword evidence="3" id="KW-1185">Reference proteome</keyword>
<dbReference type="PROSITE" id="PS51186">
    <property type="entry name" value="GNAT"/>
    <property type="match status" value="1"/>
</dbReference>
<evidence type="ECO:0000313" key="3">
    <source>
        <dbReference type="Proteomes" id="UP000469421"/>
    </source>
</evidence>
<sequence>MQICESDRLVLRQLQLADVSALTDMLSDPEVMKYSVRGVCDEAATREFLAWCFACYESQGVGPWALIDRQSHELIGFCGVGPEQVDGVEEMNLGYRLARRFWSKGLASEAARAVLKHVFDEGLFNSVVVIIEPEHVASLRVAEKAGFASYKTLEFHGRPVRLYRLTLEQWAKQPSATCL</sequence>
<dbReference type="InterPro" id="IPR000182">
    <property type="entry name" value="GNAT_dom"/>
</dbReference>
<dbReference type="Gene3D" id="3.40.630.30">
    <property type="match status" value="1"/>
</dbReference>
<evidence type="ECO:0000313" key="2">
    <source>
        <dbReference type="EMBL" id="MQX52930.1"/>
    </source>
</evidence>
<gene>
    <name evidence="2" type="ORF">GFN93_06685</name>
</gene>
<dbReference type="PANTHER" id="PTHR43792:SF1">
    <property type="entry name" value="N-ACETYLTRANSFERASE DOMAIN-CONTAINING PROTEIN"/>
    <property type="match status" value="1"/>
</dbReference>
<evidence type="ECO:0000259" key="1">
    <source>
        <dbReference type="PROSITE" id="PS51186"/>
    </source>
</evidence>
<organism evidence="2 3">
    <name type="scientific">Alcanivorax sediminis</name>
    <dbReference type="NCBI Taxonomy" id="2663008"/>
    <lineage>
        <taxon>Bacteria</taxon>
        <taxon>Pseudomonadati</taxon>
        <taxon>Pseudomonadota</taxon>
        <taxon>Gammaproteobacteria</taxon>
        <taxon>Oceanospirillales</taxon>
        <taxon>Alcanivoracaceae</taxon>
        <taxon>Alcanivorax</taxon>
    </lineage>
</organism>
<protein>
    <submittedName>
        <fullName evidence="2">GNAT family N-acetyltransferase</fullName>
    </submittedName>
</protein>
<dbReference type="EMBL" id="WIRE01000001">
    <property type="protein sequence ID" value="MQX52930.1"/>
    <property type="molecule type" value="Genomic_DNA"/>
</dbReference>
<dbReference type="InterPro" id="IPR016181">
    <property type="entry name" value="Acyl_CoA_acyltransferase"/>
</dbReference>
<dbReference type="Pfam" id="PF13302">
    <property type="entry name" value="Acetyltransf_3"/>
    <property type="match status" value="1"/>
</dbReference>
<dbReference type="RefSeq" id="WP_328594347.1">
    <property type="nucleotide sequence ID" value="NZ_WIRE01000001.1"/>
</dbReference>
<dbReference type="SUPFAM" id="SSF55729">
    <property type="entry name" value="Acyl-CoA N-acyltransferases (Nat)"/>
    <property type="match status" value="1"/>
</dbReference>
<reference evidence="2 3" key="1">
    <citation type="submission" date="2019-10" db="EMBL/GenBank/DDBJ databases">
        <title>Alcanivorax sp.PA15-N-34 draft genome sequence.</title>
        <authorList>
            <person name="Liao X."/>
            <person name="Shao Z."/>
        </authorList>
    </citation>
    <scope>NUCLEOTIDE SEQUENCE [LARGE SCALE GENOMIC DNA]</scope>
    <source>
        <strain evidence="2 3">PA15-N-34</strain>
    </source>
</reference>
<accession>A0A6N7LXX9</accession>
<comment type="caution">
    <text evidence="2">The sequence shown here is derived from an EMBL/GenBank/DDBJ whole genome shotgun (WGS) entry which is preliminary data.</text>
</comment>
<dbReference type="GO" id="GO:0016747">
    <property type="term" value="F:acyltransferase activity, transferring groups other than amino-acyl groups"/>
    <property type="evidence" value="ECO:0007669"/>
    <property type="project" value="InterPro"/>
</dbReference>
<proteinExistence type="predicted"/>
<dbReference type="PANTHER" id="PTHR43792">
    <property type="entry name" value="GNAT FAMILY, PUTATIVE (AFU_ORTHOLOGUE AFUA_3G00765)-RELATED-RELATED"/>
    <property type="match status" value="1"/>
</dbReference>